<sequence>MDEETIKQVFIKALNILGKERDLIIVGFEEIKDSAFLTDELEAEAGRLNGEMNAVAELMQKCIDENARVAQDQEEYGKRYDALVQKFDAAKAKLDETQAEITKRQAQRQMMENFMKVLQSLPEQVDYFDEGTWYAMCDFITVYNKDDIRVTFHNGLEIRV</sequence>
<evidence type="ECO:0000313" key="2">
    <source>
        <dbReference type="EMBL" id="MEQ2511038.1"/>
    </source>
</evidence>
<accession>A0ABV1G6Y9</accession>
<dbReference type="EMBL" id="JBBMFF010000208">
    <property type="protein sequence ID" value="MEQ2511038.1"/>
    <property type="molecule type" value="Genomic_DNA"/>
</dbReference>
<name>A0ABV1G6Y9_9FIRM</name>
<protein>
    <submittedName>
        <fullName evidence="2">Uncharacterized protein</fullName>
    </submittedName>
</protein>
<evidence type="ECO:0000256" key="1">
    <source>
        <dbReference type="SAM" id="Coils"/>
    </source>
</evidence>
<dbReference type="InterPro" id="IPR027267">
    <property type="entry name" value="AH/BAR_dom_sf"/>
</dbReference>
<feature type="coiled-coil region" evidence="1">
    <location>
        <begin position="80"/>
        <end position="107"/>
    </location>
</feature>
<evidence type="ECO:0000313" key="3">
    <source>
        <dbReference type="Proteomes" id="UP001491552"/>
    </source>
</evidence>
<gene>
    <name evidence="2" type="ORF">WMO66_07230</name>
</gene>
<reference evidence="2 3" key="1">
    <citation type="submission" date="2024-03" db="EMBL/GenBank/DDBJ databases">
        <title>Human intestinal bacterial collection.</title>
        <authorList>
            <person name="Pauvert C."/>
            <person name="Hitch T.C.A."/>
            <person name="Clavel T."/>
        </authorList>
    </citation>
    <scope>NUCLEOTIDE SEQUENCE [LARGE SCALE GENOMIC DNA]</scope>
    <source>
        <strain evidence="2 3">CLA-AA-H192</strain>
    </source>
</reference>
<keyword evidence="3" id="KW-1185">Reference proteome</keyword>
<dbReference type="Proteomes" id="UP001491552">
    <property type="component" value="Unassembled WGS sequence"/>
</dbReference>
<proteinExistence type="predicted"/>
<dbReference type="RefSeq" id="WP_349135740.1">
    <property type="nucleotide sequence ID" value="NZ_JBBMFF010000208.1"/>
</dbReference>
<organism evidence="2 3">
    <name type="scientific">Faecousia intestinalis</name>
    <dbReference type="NCBI Taxonomy" id="3133167"/>
    <lineage>
        <taxon>Bacteria</taxon>
        <taxon>Bacillati</taxon>
        <taxon>Bacillota</taxon>
        <taxon>Clostridia</taxon>
        <taxon>Eubacteriales</taxon>
        <taxon>Oscillospiraceae</taxon>
        <taxon>Faecousia</taxon>
    </lineage>
</organism>
<keyword evidence="1" id="KW-0175">Coiled coil</keyword>
<dbReference type="SUPFAM" id="SSF103657">
    <property type="entry name" value="BAR/IMD domain-like"/>
    <property type="match status" value="1"/>
</dbReference>
<comment type="caution">
    <text evidence="2">The sequence shown here is derived from an EMBL/GenBank/DDBJ whole genome shotgun (WGS) entry which is preliminary data.</text>
</comment>